<keyword evidence="1" id="KW-0378">Hydrolase</keyword>
<evidence type="ECO:0000313" key="5">
    <source>
        <dbReference type="Proteomes" id="UP000606193"/>
    </source>
</evidence>
<keyword evidence="5" id="KW-1185">Reference proteome</keyword>
<dbReference type="InterPro" id="IPR002508">
    <property type="entry name" value="MurNAc-LAA_cat"/>
</dbReference>
<feature type="region of interest" description="Disordered" evidence="2">
    <location>
        <begin position="36"/>
        <end position="66"/>
    </location>
</feature>
<feature type="domain" description="MurNAc-LAA" evidence="3">
    <location>
        <begin position="114"/>
        <end position="233"/>
    </location>
</feature>
<dbReference type="Gene3D" id="3.40.630.40">
    <property type="entry name" value="Zn-dependent exopeptidases"/>
    <property type="match status" value="1"/>
</dbReference>
<reference evidence="4 5" key="1">
    <citation type="submission" date="2020-08" db="EMBL/GenBank/DDBJ databases">
        <title>Genome public.</title>
        <authorList>
            <person name="Liu C."/>
            <person name="Sun Q."/>
        </authorList>
    </citation>
    <scope>NUCLEOTIDE SEQUENCE [LARGE SCALE GENOMIC DNA]</scope>
    <source>
        <strain evidence="4 5">NSJ-37</strain>
    </source>
</reference>
<evidence type="ECO:0000313" key="4">
    <source>
        <dbReference type="EMBL" id="MBC8561704.1"/>
    </source>
</evidence>
<dbReference type="InterPro" id="IPR050695">
    <property type="entry name" value="N-acetylmuramoyl_amidase_3"/>
</dbReference>
<comment type="caution">
    <text evidence="4">The sequence shown here is derived from an EMBL/GenBank/DDBJ whole genome shotgun (WGS) entry which is preliminary data.</text>
</comment>
<dbReference type="SMART" id="SM00646">
    <property type="entry name" value="Ami_3"/>
    <property type="match status" value="1"/>
</dbReference>
<dbReference type="Pfam" id="PF01520">
    <property type="entry name" value="Amidase_3"/>
    <property type="match status" value="1"/>
</dbReference>
<dbReference type="EMBL" id="JACRSX010000003">
    <property type="protein sequence ID" value="MBC8561704.1"/>
    <property type="molecule type" value="Genomic_DNA"/>
</dbReference>
<proteinExistence type="predicted"/>
<dbReference type="SUPFAM" id="SSF53187">
    <property type="entry name" value="Zn-dependent exopeptidases"/>
    <property type="match status" value="1"/>
</dbReference>
<organism evidence="4 5">
    <name type="scientific">Jutongia huaianensis</name>
    <dbReference type="NCBI Taxonomy" id="2763668"/>
    <lineage>
        <taxon>Bacteria</taxon>
        <taxon>Bacillati</taxon>
        <taxon>Bacillota</taxon>
        <taxon>Clostridia</taxon>
        <taxon>Lachnospirales</taxon>
        <taxon>Lachnospiraceae</taxon>
        <taxon>Jutongia</taxon>
    </lineage>
</organism>
<feature type="compositionally biased region" description="Polar residues" evidence="2">
    <location>
        <begin position="44"/>
        <end position="57"/>
    </location>
</feature>
<dbReference type="PANTHER" id="PTHR30404:SF0">
    <property type="entry name" value="N-ACETYLMURAMOYL-L-ALANINE AMIDASE AMIC"/>
    <property type="match status" value="1"/>
</dbReference>
<evidence type="ECO:0000259" key="3">
    <source>
        <dbReference type="SMART" id="SM00646"/>
    </source>
</evidence>
<protein>
    <submittedName>
        <fullName evidence="4">N-acetylmuramoyl-L-alanine amidase</fullName>
    </submittedName>
</protein>
<evidence type="ECO:0000256" key="2">
    <source>
        <dbReference type="SAM" id="MobiDB-lite"/>
    </source>
</evidence>
<accession>A0ABR7MZ92</accession>
<evidence type="ECO:0000256" key="1">
    <source>
        <dbReference type="ARBA" id="ARBA00022801"/>
    </source>
</evidence>
<dbReference type="Proteomes" id="UP000606193">
    <property type="component" value="Unassembled WGS sequence"/>
</dbReference>
<gene>
    <name evidence="4" type="ORF">H8704_03500</name>
</gene>
<dbReference type="CDD" id="cd02696">
    <property type="entry name" value="MurNAc-LAA"/>
    <property type="match status" value="1"/>
</dbReference>
<sequence length="238" mass="26095">MEGKAVLRIYPFNKFGTIKGNGQKAEAAERQRVVAIDAGHQSRGDSSTEPMGPGSSTRKAKVAGGATGVASHVPEYKLNLIVAKKLQKELKSRGYKVIMIRSKNDVNISNKQRAQIANKSGADIYIRIHGDSSASSSVRGASALYPSTQNRYVGKLSAKSKKLSQYILKNYCKKTGIRNRGLSLRDDLTGTNWSKIPVTLIEMGFLSNASEDRYMQKKETRNKMAVGMADGIDQYFGR</sequence>
<name>A0ABR7MZ92_9FIRM</name>
<dbReference type="PANTHER" id="PTHR30404">
    <property type="entry name" value="N-ACETYLMURAMOYL-L-ALANINE AMIDASE"/>
    <property type="match status" value="1"/>
</dbReference>